<reference evidence="1" key="1">
    <citation type="journal article" date="2020" name="Biotechnol. Biofuels">
        <title>New insights from the biogas microbiome by comprehensive genome-resolved metagenomics of nearly 1600 species originating from multiple anaerobic digesters.</title>
        <authorList>
            <person name="Campanaro S."/>
            <person name="Treu L."/>
            <person name="Rodriguez-R L.M."/>
            <person name="Kovalovszki A."/>
            <person name="Ziels R.M."/>
            <person name="Maus I."/>
            <person name="Zhu X."/>
            <person name="Kougias P.G."/>
            <person name="Basile A."/>
            <person name="Luo G."/>
            <person name="Schluter A."/>
            <person name="Konstantinidis K.T."/>
            <person name="Angelidaki I."/>
        </authorList>
    </citation>
    <scope>NUCLEOTIDE SEQUENCE</scope>
    <source>
        <strain evidence="1">AS06rmzACSIP_7</strain>
    </source>
</reference>
<name>A0A971M5W8_9BACT</name>
<evidence type="ECO:0000313" key="2">
    <source>
        <dbReference type="Proteomes" id="UP000777265"/>
    </source>
</evidence>
<dbReference type="Proteomes" id="UP000777265">
    <property type="component" value="Unassembled WGS sequence"/>
</dbReference>
<keyword evidence="1" id="KW-0282">Flagellum</keyword>
<protein>
    <submittedName>
        <fullName evidence="1">Flagellar biosynthesis regulator FlaF</fullName>
    </submittedName>
</protein>
<keyword evidence="1" id="KW-0969">Cilium</keyword>
<sequence length="138" mass="15747">MSAIKMQAYRTAQKATIVSEREIDAYALTQCALKLRECQQKWSLSEKERIDRLFAALKINSKLWSIFQAEITREDNPLPKQVRQDLLTLSLFVDKRTKDIMCFPEPEKLEILININLNLAAGLSVKSVPLEQGKSALP</sequence>
<keyword evidence="1" id="KW-0966">Cell projection</keyword>
<dbReference type="AlphaFoldDB" id="A0A971M5W8"/>
<dbReference type="EMBL" id="JAAYEE010000156">
    <property type="protein sequence ID" value="NLW35661.1"/>
    <property type="molecule type" value="Genomic_DNA"/>
</dbReference>
<accession>A0A971M5W8</accession>
<evidence type="ECO:0000313" key="1">
    <source>
        <dbReference type="EMBL" id="NLW35661.1"/>
    </source>
</evidence>
<reference evidence="1" key="2">
    <citation type="submission" date="2020-01" db="EMBL/GenBank/DDBJ databases">
        <authorList>
            <person name="Campanaro S."/>
        </authorList>
    </citation>
    <scope>NUCLEOTIDE SEQUENCE</scope>
    <source>
        <strain evidence="1">AS06rmzACSIP_7</strain>
    </source>
</reference>
<dbReference type="Pfam" id="PF07309">
    <property type="entry name" value="FlaF"/>
    <property type="match status" value="1"/>
</dbReference>
<proteinExistence type="predicted"/>
<organism evidence="1 2">
    <name type="scientific">Syntrophorhabdus aromaticivorans</name>
    <dbReference type="NCBI Taxonomy" id="328301"/>
    <lineage>
        <taxon>Bacteria</taxon>
        <taxon>Pseudomonadati</taxon>
        <taxon>Thermodesulfobacteriota</taxon>
        <taxon>Syntrophorhabdia</taxon>
        <taxon>Syntrophorhabdales</taxon>
        <taxon>Syntrophorhabdaceae</taxon>
        <taxon>Syntrophorhabdus</taxon>
    </lineage>
</organism>
<comment type="caution">
    <text evidence="1">The sequence shown here is derived from an EMBL/GenBank/DDBJ whole genome shotgun (WGS) entry which is preliminary data.</text>
</comment>
<dbReference type="NCBIfam" id="NF009435">
    <property type="entry name" value="PRK12794.1"/>
    <property type="match status" value="1"/>
</dbReference>
<dbReference type="GO" id="GO:0044781">
    <property type="term" value="P:bacterial-type flagellum organization"/>
    <property type="evidence" value="ECO:0007669"/>
    <property type="project" value="InterPro"/>
</dbReference>
<dbReference type="InterPro" id="IPR010845">
    <property type="entry name" value="FlaF"/>
</dbReference>
<gene>
    <name evidence="1" type="primary">flaF</name>
    <name evidence="1" type="ORF">GXY80_09310</name>
</gene>